<organism evidence="9 10">
    <name type="scientific">Ureibacillus manganicus DSM 26584</name>
    <dbReference type="NCBI Taxonomy" id="1384049"/>
    <lineage>
        <taxon>Bacteria</taxon>
        <taxon>Bacillati</taxon>
        <taxon>Bacillota</taxon>
        <taxon>Bacilli</taxon>
        <taxon>Bacillales</taxon>
        <taxon>Caryophanaceae</taxon>
        <taxon>Ureibacillus</taxon>
    </lineage>
</organism>
<dbReference type="PANTHER" id="PTHR34975">
    <property type="entry name" value="SPORE GERMINATION PROTEIN A2"/>
    <property type="match status" value="1"/>
</dbReference>
<dbReference type="PANTHER" id="PTHR34975:SF2">
    <property type="entry name" value="SPORE GERMINATION PROTEIN A2"/>
    <property type="match status" value="1"/>
</dbReference>
<feature type="transmembrane region" description="Helical" evidence="8">
    <location>
        <begin position="145"/>
        <end position="170"/>
    </location>
</feature>
<name>A0A0A3IZT4_9BACL</name>
<evidence type="ECO:0000256" key="2">
    <source>
        <dbReference type="ARBA" id="ARBA00007998"/>
    </source>
</evidence>
<dbReference type="NCBIfam" id="TIGR00912">
    <property type="entry name" value="2A0309"/>
    <property type="match status" value="1"/>
</dbReference>
<dbReference type="RefSeq" id="WP_036182547.1">
    <property type="nucleotide sequence ID" value="NZ_AVDA01000002.1"/>
</dbReference>
<dbReference type="InterPro" id="IPR004761">
    <property type="entry name" value="Spore_GerAB"/>
</dbReference>
<feature type="transmembrane region" description="Helical" evidence="8">
    <location>
        <begin position="75"/>
        <end position="101"/>
    </location>
</feature>
<feature type="transmembrane region" description="Helical" evidence="8">
    <location>
        <begin position="274"/>
        <end position="299"/>
    </location>
</feature>
<dbReference type="AlphaFoldDB" id="A0A0A3IZT4"/>
<dbReference type="Proteomes" id="UP000030416">
    <property type="component" value="Unassembled WGS sequence"/>
</dbReference>
<evidence type="ECO:0000256" key="1">
    <source>
        <dbReference type="ARBA" id="ARBA00004141"/>
    </source>
</evidence>
<feature type="transmembrane region" description="Helical" evidence="8">
    <location>
        <begin position="44"/>
        <end position="63"/>
    </location>
</feature>
<dbReference type="GO" id="GO:0009847">
    <property type="term" value="P:spore germination"/>
    <property type="evidence" value="ECO:0007669"/>
    <property type="project" value="InterPro"/>
</dbReference>
<dbReference type="GO" id="GO:0016020">
    <property type="term" value="C:membrane"/>
    <property type="evidence" value="ECO:0007669"/>
    <property type="project" value="UniProtKB-SubCell"/>
</dbReference>
<evidence type="ECO:0000256" key="3">
    <source>
        <dbReference type="ARBA" id="ARBA00022448"/>
    </source>
</evidence>
<keyword evidence="10" id="KW-1185">Reference proteome</keyword>
<comment type="similarity">
    <text evidence="2">Belongs to the amino acid-polyamine-organocation (APC) superfamily. Spore germination protein (SGP) (TC 2.A.3.9) family.</text>
</comment>
<evidence type="ECO:0000313" key="10">
    <source>
        <dbReference type="Proteomes" id="UP000030416"/>
    </source>
</evidence>
<dbReference type="STRING" id="1384049.CD29_02770"/>
<evidence type="ECO:0000256" key="4">
    <source>
        <dbReference type="ARBA" id="ARBA00022544"/>
    </source>
</evidence>
<evidence type="ECO:0000256" key="8">
    <source>
        <dbReference type="SAM" id="Phobius"/>
    </source>
</evidence>
<feature type="transmembrane region" description="Helical" evidence="8">
    <location>
        <begin position="190"/>
        <end position="208"/>
    </location>
</feature>
<feature type="transmembrane region" description="Helical" evidence="8">
    <location>
        <begin position="15"/>
        <end position="38"/>
    </location>
</feature>
<evidence type="ECO:0000256" key="5">
    <source>
        <dbReference type="ARBA" id="ARBA00022692"/>
    </source>
</evidence>
<keyword evidence="5 8" id="KW-0812">Transmembrane</keyword>
<dbReference type="Pfam" id="PF03845">
    <property type="entry name" value="Spore_permease"/>
    <property type="match status" value="1"/>
</dbReference>
<reference evidence="9 10" key="1">
    <citation type="submission" date="2014-02" db="EMBL/GenBank/DDBJ databases">
        <title>Draft genome sequence of Lysinibacillus manganicus DSM 26584T.</title>
        <authorList>
            <person name="Zhang F."/>
            <person name="Wang G."/>
            <person name="Zhang L."/>
        </authorList>
    </citation>
    <scope>NUCLEOTIDE SEQUENCE [LARGE SCALE GENOMIC DNA]</scope>
    <source>
        <strain evidence="9 10">DSM 26584</strain>
    </source>
</reference>
<dbReference type="OrthoDB" id="2716906at2"/>
<dbReference type="eggNOG" id="COG0814">
    <property type="taxonomic scope" value="Bacteria"/>
</dbReference>
<keyword evidence="4" id="KW-0309">Germination</keyword>
<dbReference type="EMBL" id="JPVN01000002">
    <property type="protein sequence ID" value="KGR80292.1"/>
    <property type="molecule type" value="Genomic_DNA"/>
</dbReference>
<sequence>MKPTQTHGFISDRDIMIAVTSNIIGITTLIFPRVIAQYTSAGDGWIAILIGGIVACIWSWVIAKIASSFPNQSFITYASYLLTKPMAVIITTLFIIHFILVTAYQVREVTVLAHQYLFDKTPIEVVSLLFLLVVVYGVSGSRAGIFRLIVIFFPTVIVGLLILVVMPLGLFKTENLLPTFQTDFQGHMKASLSTVGTFLGFSMLLFYIELVKEPKNTPKMAVKGVMIAVLFSFLIFLICIGTFGNATTRNLFFPAFDISKTVELPGGFFERSDVILFVIWTIIIFTTTLIFFDLIVLLMMMLFKNAKKMNIILGISPLIFLLSMLPVNYIEITNVGRFLTNSLFIFLLIVTILLGITYKVKGGNQN</sequence>
<accession>A0A0A3IZT4</accession>
<evidence type="ECO:0000256" key="7">
    <source>
        <dbReference type="ARBA" id="ARBA00023136"/>
    </source>
</evidence>
<dbReference type="Gene3D" id="1.20.1740.10">
    <property type="entry name" value="Amino acid/polyamine transporter I"/>
    <property type="match status" value="1"/>
</dbReference>
<feature type="transmembrane region" description="Helical" evidence="8">
    <location>
        <begin position="342"/>
        <end position="360"/>
    </location>
</feature>
<evidence type="ECO:0000256" key="6">
    <source>
        <dbReference type="ARBA" id="ARBA00022989"/>
    </source>
</evidence>
<feature type="transmembrane region" description="Helical" evidence="8">
    <location>
        <begin position="220"/>
        <end position="243"/>
    </location>
</feature>
<feature type="transmembrane region" description="Helical" evidence="8">
    <location>
        <begin position="121"/>
        <end position="138"/>
    </location>
</feature>
<comment type="caution">
    <text evidence="9">The sequence shown here is derived from an EMBL/GenBank/DDBJ whole genome shotgun (WGS) entry which is preliminary data.</text>
</comment>
<keyword evidence="3" id="KW-0813">Transport</keyword>
<gene>
    <name evidence="9" type="ORF">CD29_02770</name>
</gene>
<proteinExistence type="inferred from homology"/>
<keyword evidence="6 8" id="KW-1133">Transmembrane helix</keyword>
<evidence type="ECO:0000313" key="9">
    <source>
        <dbReference type="EMBL" id="KGR80292.1"/>
    </source>
</evidence>
<protein>
    <submittedName>
        <fullName evidence="9">Uncharacterized protein</fullName>
    </submittedName>
</protein>
<comment type="subcellular location">
    <subcellularLocation>
        <location evidence="1">Membrane</location>
        <topology evidence="1">Multi-pass membrane protein</topology>
    </subcellularLocation>
</comment>
<keyword evidence="7 8" id="KW-0472">Membrane</keyword>
<feature type="transmembrane region" description="Helical" evidence="8">
    <location>
        <begin position="311"/>
        <end position="330"/>
    </location>
</feature>